<reference evidence="2 3" key="1">
    <citation type="submission" date="2024-10" db="EMBL/GenBank/DDBJ databases">
        <title>Updated reference genomes for cyclostephanoid diatoms.</title>
        <authorList>
            <person name="Roberts W.R."/>
            <person name="Alverson A.J."/>
        </authorList>
    </citation>
    <scope>NUCLEOTIDE SEQUENCE [LARGE SCALE GENOMIC DNA]</scope>
    <source>
        <strain evidence="2 3">AJA276-08</strain>
    </source>
</reference>
<feature type="region of interest" description="Disordered" evidence="1">
    <location>
        <begin position="583"/>
        <end position="686"/>
    </location>
</feature>
<feature type="compositionally biased region" description="Basic residues" evidence="1">
    <location>
        <begin position="649"/>
        <end position="660"/>
    </location>
</feature>
<feature type="compositionally biased region" description="Polar residues" evidence="1">
    <location>
        <begin position="629"/>
        <end position="641"/>
    </location>
</feature>
<sequence length="1033" mass="110369">MDLPDEEDYFDPSLVMNWEDECGGGGESRSSYSFSSTNDDGCGCNDQVNPSSVPVRQQPRPSDEISSSSSSGVPIADALAAATASTAAAEVATPSSSDAMMTMIESYFPSGQGGGGSLYGTGVVGGNHPLAMTSMASCSPLDPVTAASAMGQPSAPSAALLPPMYAMMPPNNSGGGGAHAHQQQQQQQKQHRHQQGSMPMNNKGPGTGGSWSMAQYLPPLLLSGTGSGNGNPNPMLFNNNNNTNNNVGGESFFASIINGNVGGCGGVANGNTTVDGNPTLSNININNNNHRHESNHSTSATASSQLLTSAQQQINAAQDLFASHLHQLTSNFQASHNGNDNACRNSFGMTTTLPLHVAAQHPQPQQHHHYGITVNGFHPQVNALANNVLPLLGGVCSFGGSMHQNIQLQQQQQQQQQPAVTASGADQHPRIEVGGIAGTAAKSDAVGNCPSSGSSSNAAIPLEAAIPGSGQLSASALAIAAAANDNIRIRENADMPMMMGLMHARNSRERNEREQIRAKKITQLITDLRSEMQGGGWRMEMKSKYQVLSQCRDYMDYLKRYHKTKEADIAKIKKVFEEQQQQQKAMAMTNAQSNNDPESIISSVANSTSRSSVRRDAELNVNEEDDENSNGSRPASIADNQGDTDEIKKRRIQHQKRKRVTLYDDPQANNALAPSQEQPSNKKPLVYSSSMGDILKIGRGDDEGVGEVLGEEQQSCADMSSISKDDDVNMGSDSSTPGGRSIYFNKVNSNMSDMTYSNQGEAGEQGEDSASSVSSTAAVVRGLGSSQLKGHSRCHQSDQIDCNPPLASEGNDNKNVNPVKEINVCSITTANTSQHKKKRHGFHYDYREVFLKSNVPQFIATLSGRIVVWNDVFLLATGLSERDAKRLTIFSMVQSCQLSKLYKMVARALAETSISSNSATDAKDGPTSLVDCASRTANKEEWQSITLRCTPFSSSNKTNGSKFVRRGPKTTATNATQQPNPLYINVALMDDENRDQRCFHCVLTDCPGSNGKLGCVTPELFATLFATKKTVVA</sequence>
<evidence type="ECO:0000313" key="3">
    <source>
        <dbReference type="Proteomes" id="UP001530315"/>
    </source>
</evidence>
<proteinExistence type="predicted"/>
<dbReference type="AlphaFoldDB" id="A0ABD3NBS5"/>
<evidence type="ECO:0000256" key="1">
    <source>
        <dbReference type="SAM" id="MobiDB-lite"/>
    </source>
</evidence>
<feature type="region of interest" description="Disordered" evidence="1">
    <location>
        <begin position="955"/>
        <end position="976"/>
    </location>
</feature>
<feature type="region of interest" description="Disordered" evidence="1">
    <location>
        <begin position="712"/>
        <end position="740"/>
    </location>
</feature>
<feature type="compositionally biased region" description="Low complexity" evidence="1">
    <location>
        <begin position="599"/>
        <end position="611"/>
    </location>
</feature>
<comment type="caution">
    <text evidence="2">The sequence shown here is derived from an EMBL/GenBank/DDBJ whole genome shotgun (WGS) entry which is preliminary data.</text>
</comment>
<feature type="region of interest" description="Disordered" evidence="1">
    <location>
        <begin position="20"/>
        <end position="71"/>
    </location>
</feature>
<dbReference type="Proteomes" id="UP001530315">
    <property type="component" value="Unassembled WGS sequence"/>
</dbReference>
<feature type="compositionally biased region" description="Polar residues" evidence="1">
    <location>
        <begin position="46"/>
        <end position="55"/>
    </location>
</feature>
<keyword evidence="3" id="KW-1185">Reference proteome</keyword>
<feature type="region of interest" description="Disordered" evidence="1">
    <location>
        <begin position="756"/>
        <end position="776"/>
    </location>
</feature>
<feature type="region of interest" description="Disordered" evidence="1">
    <location>
        <begin position="169"/>
        <end position="210"/>
    </location>
</feature>
<gene>
    <name evidence="2" type="ORF">ACHAW5_001000</name>
</gene>
<organism evidence="2 3">
    <name type="scientific">Stephanodiscus triporus</name>
    <dbReference type="NCBI Taxonomy" id="2934178"/>
    <lineage>
        <taxon>Eukaryota</taxon>
        <taxon>Sar</taxon>
        <taxon>Stramenopiles</taxon>
        <taxon>Ochrophyta</taxon>
        <taxon>Bacillariophyta</taxon>
        <taxon>Coscinodiscophyceae</taxon>
        <taxon>Thalassiosirophycidae</taxon>
        <taxon>Stephanodiscales</taxon>
        <taxon>Stephanodiscaceae</taxon>
        <taxon>Stephanodiscus</taxon>
    </lineage>
</organism>
<feature type="compositionally biased region" description="Low complexity" evidence="1">
    <location>
        <begin position="179"/>
        <end position="188"/>
    </location>
</feature>
<feature type="compositionally biased region" description="Polar residues" evidence="1">
    <location>
        <begin position="667"/>
        <end position="686"/>
    </location>
</feature>
<evidence type="ECO:0008006" key="4">
    <source>
        <dbReference type="Google" id="ProtNLM"/>
    </source>
</evidence>
<dbReference type="EMBL" id="JALLAZ020001526">
    <property type="protein sequence ID" value="KAL3773514.1"/>
    <property type="molecule type" value="Genomic_DNA"/>
</dbReference>
<accession>A0ABD3NBS5</accession>
<name>A0ABD3NBS5_9STRA</name>
<feature type="region of interest" description="Disordered" evidence="1">
    <location>
        <begin position="283"/>
        <end position="305"/>
    </location>
</feature>
<feature type="region of interest" description="Disordered" evidence="1">
    <location>
        <begin position="788"/>
        <end position="815"/>
    </location>
</feature>
<protein>
    <recommendedName>
        <fullName evidence="4">PAS domain-containing protein</fullName>
    </recommendedName>
</protein>
<evidence type="ECO:0000313" key="2">
    <source>
        <dbReference type="EMBL" id="KAL3773514.1"/>
    </source>
</evidence>
<feature type="compositionally biased region" description="Polar residues" evidence="1">
    <location>
        <begin position="713"/>
        <end position="722"/>
    </location>
</feature>